<gene>
    <name evidence="2" type="ORF">JKG61_14890</name>
</gene>
<dbReference type="InterPro" id="IPR033985">
    <property type="entry name" value="SusD-like_N"/>
</dbReference>
<feature type="domain" description="SusD-like N-terminal" evidence="1">
    <location>
        <begin position="19"/>
        <end position="206"/>
    </location>
</feature>
<sequence>MKKLILLLLCSISLTGCNDWLEVRPQTQVRADQNFDTYKGFRDVLTGCYVKMNNRSLYGDNMTMSVTEALAQLWEIDNITNFPTLYPVSRFDYTHTASQTIVSSIYGNLFNVIVQANSILENIPEKGSTISNPNTRAIIEAEALAIRSFCQLDVLRLFGQLPQNPGKRISLPYLDKVSRENVPYYTYEQYIQKLEEDLLKAEELLFEKDPLFDYTFEELSSEADILEDSFLQFRQFRFNYYAVKALQARFYLYTNQTEKAYKAAKVVIDAKTKEGNQFITLATQEDYNKGGYALPSECLMALSNNELQNYIPNLLGGETTVGTSTLSLTEARFRDLFLGFETSLRNTFTWNRNTVSITSSVRRPSLKKYNPVQNLSNLTNRIIPILRLSELYLIAMETGPLSEANELYVKYMAARNVLTSTGFSNKELLDRELIKEYRREFYAEGQMFFTYKRKSSSSMIDLVTPVTEDNYLVPLPLTEINPNL</sequence>
<comment type="caution">
    <text evidence="2">The sequence shown here is derived from an EMBL/GenBank/DDBJ whole genome shotgun (WGS) entry which is preliminary data.</text>
</comment>
<name>A0ABS1R651_9SPHI</name>
<organism evidence="2 3">
    <name type="scientific">Sphingobacterium faecale</name>
    <dbReference type="NCBI Taxonomy" id="2803775"/>
    <lineage>
        <taxon>Bacteria</taxon>
        <taxon>Pseudomonadati</taxon>
        <taxon>Bacteroidota</taxon>
        <taxon>Sphingobacteriia</taxon>
        <taxon>Sphingobacteriales</taxon>
        <taxon>Sphingobacteriaceae</taxon>
        <taxon>Sphingobacterium</taxon>
    </lineage>
</organism>
<keyword evidence="3" id="KW-1185">Reference proteome</keyword>
<evidence type="ECO:0000259" key="1">
    <source>
        <dbReference type="Pfam" id="PF14322"/>
    </source>
</evidence>
<dbReference type="Pfam" id="PF14322">
    <property type="entry name" value="SusD-like_3"/>
    <property type="match status" value="1"/>
</dbReference>
<reference evidence="2 3" key="1">
    <citation type="submission" date="2021-01" db="EMBL/GenBank/DDBJ databases">
        <title>C459-1 draft genome sequence.</title>
        <authorList>
            <person name="Zhang X.-F."/>
        </authorList>
    </citation>
    <scope>NUCLEOTIDE SEQUENCE [LARGE SCALE GENOMIC DNA]</scope>
    <source>
        <strain evidence="3">C459-1</strain>
    </source>
</reference>
<dbReference type="EMBL" id="JAERTY010000008">
    <property type="protein sequence ID" value="MBL1410039.1"/>
    <property type="molecule type" value="Genomic_DNA"/>
</dbReference>
<protein>
    <submittedName>
        <fullName evidence="2">RagB/SusD family nutrient uptake outer membrane protein</fullName>
    </submittedName>
</protein>
<evidence type="ECO:0000313" key="3">
    <source>
        <dbReference type="Proteomes" id="UP000625283"/>
    </source>
</evidence>
<proteinExistence type="predicted"/>
<accession>A0ABS1R651</accession>
<dbReference type="PROSITE" id="PS51257">
    <property type="entry name" value="PROKAR_LIPOPROTEIN"/>
    <property type="match status" value="1"/>
</dbReference>
<dbReference type="SUPFAM" id="SSF48452">
    <property type="entry name" value="TPR-like"/>
    <property type="match status" value="1"/>
</dbReference>
<evidence type="ECO:0000313" key="2">
    <source>
        <dbReference type="EMBL" id="MBL1410039.1"/>
    </source>
</evidence>
<dbReference type="Proteomes" id="UP000625283">
    <property type="component" value="Unassembled WGS sequence"/>
</dbReference>
<dbReference type="Gene3D" id="1.25.40.390">
    <property type="match status" value="2"/>
</dbReference>
<dbReference type="RefSeq" id="WP_202103747.1">
    <property type="nucleotide sequence ID" value="NZ_JAERTY010000008.1"/>
</dbReference>
<dbReference type="InterPro" id="IPR011990">
    <property type="entry name" value="TPR-like_helical_dom_sf"/>
</dbReference>